<gene>
    <name evidence="5" type="ORF">L873DRAFT_1848187</name>
</gene>
<reference evidence="5 6" key="1">
    <citation type="journal article" date="2018" name="Nat. Ecol. Evol.">
        <title>Pezizomycetes genomes reveal the molecular basis of ectomycorrhizal truffle lifestyle.</title>
        <authorList>
            <person name="Murat C."/>
            <person name="Payen T."/>
            <person name="Noel B."/>
            <person name="Kuo A."/>
            <person name="Morin E."/>
            <person name="Chen J."/>
            <person name="Kohler A."/>
            <person name="Krizsan K."/>
            <person name="Balestrini R."/>
            <person name="Da Silva C."/>
            <person name="Montanini B."/>
            <person name="Hainaut M."/>
            <person name="Levati E."/>
            <person name="Barry K.W."/>
            <person name="Belfiori B."/>
            <person name="Cichocki N."/>
            <person name="Clum A."/>
            <person name="Dockter R.B."/>
            <person name="Fauchery L."/>
            <person name="Guy J."/>
            <person name="Iotti M."/>
            <person name="Le Tacon F."/>
            <person name="Lindquist E.A."/>
            <person name="Lipzen A."/>
            <person name="Malagnac F."/>
            <person name="Mello A."/>
            <person name="Molinier V."/>
            <person name="Miyauchi S."/>
            <person name="Poulain J."/>
            <person name="Riccioni C."/>
            <person name="Rubini A."/>
            <person name="Sitrit Y."/>
            <person name="Splivallo R."/>
            <person name="Traeger S."/>
            <person name="Wang M."/>
            <person name="Zifcakova L."/>
            <person name="Wipf D."/>
            <person name="Zambonelli A."/>
            <person name="Paolocci F."/>
            <person name="Nowrousian M."/>
            <person name="Ottonello S."/>
            <person name="Baldrian P."/>
            <person name="Spatafora J.W."/>
            <person name="Henrissat B."/>
            <person name="Nagy L.G."/>
            <person name="Aury J.M."/>
            <person name="Wincker P."/>
            <person name="Grigoriev I.V."/>
            <person name="Bonfante P."/>
            <person name="Martin F.M."/>
        </authorList>
    </citation>
    <scope>NUCLEOTIDE SEQUENCE [LARGE SCALE GENOMIC DNA]</scope>
    <source>
        <strain evidence="5 6">120613-1</strain>
    </source>
</reference>
<proteinExistence type="predicted"/>
<dbReference type="Proteomes" id="UP000276215">
    <property type="component" value="Unassembled WGS sequence"/>
</dbReference>
<keyword evidence="3" id="KW-0539">Nucleus</keyword>
<organism evidence="5 6">
    <name type="scientific">Choiromyces venosus 120613-1</name>
    <dbReference type="NCBI Taxonomy" id="1336337"/>
    <lineage>
        <taxon>Eukaryota</taxon>
        <taxon>Fungi</taxon>
        <taxon>Dikarya</taxon>
        <taxon>Ascomycota</taxon>
        <taxon>Pezizomycotina</taxon>
        <taxon>Pezizomycetes</taxon>
        <taxon>Pezizales</taxon>
        <taxon>Tuberaceae</taxon>
        <taxon>Choiromyces</taxon>
    </lineage>
</organism>
<dbReference type="STRING" id="1336337.A0A3N4J571"/>
<evidence type="ECO:0000256" key="3">
    <source>
        <dbReference type="ARBA" id="ARBA00023242"/>
    </source>
</evidence>
<evidence type="ECO:0000313" key="6">
    <source>
        <dbReference type="Proteomes" id="UP000276215"/>
    </source>
</evidence>
<sequence>MSDVIQKAAELDRIHTVCEECTWKCRWQWLARSAEGGLLAKGISESCRYACSRRRAVMEGVDQFEQGLNKLMVFTSSSAGGGLIPSALIWGMVGENISSRTLSNVYDCRGCLIKLCNITKGLGRDTLRRLPPASGYEGYEDYMRHVELWKGWIQWERGDPLVRNNT</sequence>
<dbReference type="Pfam" id="PF05843">
    <property type="entry name" value="Suf"/>
    <property type="match status" value="1"/>
</dbReference>
<evidence type="ECO:0000256" key="1">
    <source>
        <dbReference type="ARBA" id="ARBA00004123"/>
    </source>
</evidence>
<evidence type="ECO:0000259" key="4">
    <source>
        <dbReference type="Pfam" id="PF05843"/>
    </source>
</evidence>
<comment type="subcellular location">
    <subcellularLocation>
        <location evidence="1">Nucleus</location>
    </subcellularLocation>
</comment>
<evidence type="ECO:0000256" key="2">
    <source>
        <dbReference type="ARBA" id="ARBA00022737"/>
    </source>
</evidence>
<dbReference type="AlphaFoldDB" id="A0A3N4J571"/>
<dbReference type="OrthoDB" id="26282at2759"/>
<protein>
    <recommendedName>
        <fullName evidence="4">Suppressor of forked domain-containing protein</fullName>
    </recommendedName>
</protein>
<dbReference type="GO" id="GO:0005634">
    <property type="term" value="C:nucleus"/>
    <property type="evidence" value="ECO:0007669"/>
    <property type="project" value="UniProtKB-SubCell"/>
</dbReference>
<dbReference type="InterPro" id="IPR008847">
    <property type="entry name" value="Suf"/>
</dbReference>
<name>A0A3N4J571_9PEZI</name>
<keyword evidence="2" id="KW-0677">Repeat</keyword>
<feature type="domain" description="Suppressor of forked" evidence="4">
    <location>
        <begin position="107"/>
        <end position="163"/>
    </location>
</feature>
<dbReference type="EMBL" id="ML120492">
    <property type="protein sequence ID" value="RPA91590.1"/>
    <property type="molecule type" value="Genomic_DNA"/>
</dbReference>
<evidence type="ECO:0000313" key="5">
    <source>
        <dbReference type="EMBL" id="RPA91590.1"/>
    </source>
</evidence>
<dbReference type="GO" id="GO:0006396">
    <property type="term" value="P:RNA processing"/>
    <property type="evidence" value="ECO:0007669"/>
    <property type="project" value="InterPro"/>
</dbReference>
<keyword evidence="6" id="KW-1185">Reference proteome</keyword>
<accession>A0A3N4J571</accession>